<feature type="region of interest" description="Disordered" evidence="1">
    <location>
        <begin position="307"/>
        <end position="331"/>
    </location>
</feature>
<evidence type="ECO:0000313" key="3">
    <source>
        <dbReference type="Proteomes" id="UP000324629"/>
    </source>
</evidence>
<keyword evidence="3" id="KW-1185">Reference proteome</keyword>
<reference evidence="2 3" key="1">
    <citation type="journal article" date="2019" name="Gigascience">
        <title>Whole-genome sequence of the oriental lung fluke Paragonimus westermani.</title>
        <authorList>
            <person name="Oey H."/>
            <person name="Zakrzewski M."/>
            <person name="Narain K."/>
            <person name="Devi K.R."/>
            <person name="Agatsuma T."/>
            <person name="Nawaratna S."/>
            <person name="Gobert G.N."/>
            <person name="Jones M.K."/>
            <person name="Ragan M.A."/>
            <person name="McManus D.P."/>
            <person name="Krause L."/>
        </authorList>
    </citation>
    <scope>NUCLEOTIDE SEQUENCE [LARGE SCALE GENOMIC DNA]</scope>
    <source>
        <strain evidence="2 3">IND2009</strain>
    </source>
</reference>
<feature type="region of interest" description="Disordered" evidence="1">
    <location>
        <begin position="480"/>
        <end position="507"/>
    </location>
</feature>
<dbReference type="EMBL" id="QNGE01005950">
    <property type="protein sequence ID" value="KAA3671713.1"/>
    <property type="molecule type" value="Genomic_DNA"/>
</dbReference>
<feature type="region of interest" description="Disordered" evidence="1">
    <location>
        <begin position="141"/>
        <end position="169"/>
    </location>
</feature>
<accession>A0A5J4N8D5</accession>
<feature type="region of interest" description="Disordered" evidence="1">
    <location>
        <begin position="174"/>
        <end position="193"/>
    </location>
</feature>
<comment type="caution">
    <text evidence="2">The sequence shown here is derived from an EMBL/GenBank/DDBJ whole genome shotgun (WGS) entry which is preliminary data.</text>
</comment>
<feature type="compositionally biased region" description="Low complexity" evidence="1">
    <location>
        <begin position="224"/>
        <end position="237"/>
    </location>
</feature>
<dbReference type="Proteomes" id="UP000324629">
    <property type="component" value="Unassembled WGS sequence"/>
</dbReference>
<evidence type="ECO:0000256" key="1">
    <source>
        <dbReference type="SAM" id="MobiDB-lite"/>
    </source>
</evidence>
<feature type="compositionally biased region" description="Basic and acidic residues" evidence="1">
    <location>
        <begin position="498"/>
        <end position="507"/>
    </location>
</feature>
<feature type="compositionally biased region" description="Basic and acidic residues" evidence="1">
    <location>
        <begin position="152"/>
        <end position="169"/>
    </location>
</feature>
<sequence length="507" mass="54146">MRINPPSVAENERFCVTVLTSPLLVPFSHPFIRFHSLTPQPVVSERDLTMASLTQASGSSPASTTLPSTLEMPNVDHLTGSDTQLVDLNLSRCTTPVSLIQPDSVDICEFLANRDENESEISIDDLFLASGALDDSNFKMNEKVSVPSSSTDARDTSRSGRDSVDTDATDALHGENFDHEIPSAPDLVTSANTPSSESLKHALIDLESWPVGATKVAGVVLPQSSTKTKSKTNSFSHSGRRNSLIQESTPVPEPVSVSETDDLFGLPWEDQDLLLDCPTSQNVVGSADGAVNDFNAGLLPIQKRATSRIQIIPQPDPSTLSPPRRRDSSSDHSVILGNEIIPAEAAVPFANVAPTNLVHLFQPTAKFISAPTRSSLPQVTSISTATTKSSVSISPPVIVGRCQSRIPSTIAPRTTILTVRSNACLVSAACSAPLTTTPTLVPQPVSLAVTPTMVPLIRQIQPISNTTTQPTSPLITKPLRRSTLRPIAPAVKSSPRINHRDQSTAHK</sequence>
<gene>
    <name evidence="2" type="ORF">DEA37_0006515</name>
</gene>
<evidence type="ECO:0000313" key="2">
    <source>
        <dbReference type="EMBL" id="KAA3671713.1"/>
    </source>
</evidence>
<dbReference type="AlphaFoldDB" id="A0A5J4N8D5"/>
<organism evidence="2 3">
    <name type="scientific">Paragonimus westermani</name>
    <dbReference type="NCBI Taxonomy" id="34504"/>
    <lineage>
        <taxon>Eukaryota</taxon>
        <taxon>Metazoa</taxon>
        <taxon>Spiralia</taxon>
        <taxon>Lophotrochozoa</taxon>
        <taxon>Platyhelminthes</taxon>
        <taxon>Trematoda</taxon>
        <taxon>Digenea</taxon>
        <taxon>Plagiorchiida</taxon>
        <taxon>Troglotremata</taxon>
        <taxon>Troglotrematidae</taxon>
        <taxon>Paragonimus</taxon>
    </lineage>
</organism>
<keyword evidence="2" id="KW-0346">Stress response</keyword>
<feature type="region of interest" description="Disordered" evidence="1">
    <location>
        <begin position="224"/>
        <end position="257"/>
    </location>
</feature>
<protein>
    <submittedName>
        <fullName evidence="2">Heat shock transcription factor 1</fullName>
    </submittedName>
</protein>
<proteinExistence type="predicted"/>
<name>A0A5J4N8D5_9TREM</name>